<protein>
    <submittedName>
        <fullName evidence="8">DNA helicase IV</fullName>
    </submittedName>
</protein>
<keyword evidence="9" id="KW-1185">Reference proteome</keyword>
<dbReference type="GO" id="GO:0016787">
    <property type="term" value="F:hydrolase activity"/>
    <property type="evidence" value="ECO:0007669"/>
    <property type="project" value="UniProtKB-UniRule"/>
</dbReference>
<sequence>MSPAAPETTAPDPVLAAERAHLRRAADCLTAMRAATAAVTDAGVDAWAAERLGAARAERLRALAADPGVPPSFGRTDTGTETFHIGRRHVRDADGTPVVIDWRAPMSRPFYRASAADPQGLVRRRRFGFSGGELTGYEDELLGQGRDGDGRLLREEIERPRSGPMRDIVATIAPDQDDIVRAPLAESICVQGAPGTGKTAVGLHRAAYLLYTHGGQLARTGVLVVGPNRAFLRYIEQVLPTLGEVDVEQTTVAELTARVPVRGTDAPEVAVLKGDARLAEVLHRALWGSIAKPADDVQVPLAGRRRRVPVERLKRYVDDLRRRGRAGADQQVLHHAAGRERLAVLVAEDARRQAEEAGGSPTDAETRRAARSPEVRAFCDAVWPARDAAELVHALLTDPALLARAARGLLDDAEQALLRRPAGPLHRAPWTDADAVLVDEVAGLLERTPGFGHVVVDEAQDLSPLQCRAVARRLAAGSLTVLGDLAQATSPWSAADWGGTLAGLGRPDAAVRPLLRGYRVPGEVLDYANRLLPLIAPGLPAATAVRRGPGSLRVRADGVLPDVVRELAARPGSIGVVCADAAVPGVAAALAGAGLPAAVLTDDGAAGPLAVVPASLAKGLEFDAVVVVDPAAIVAAEPRGLHRLYVVLTRAVSTLVVLHAGDLPEPLAE</sequence>
<dbReference type="Proteomes" id="UP000198373">
    <property type="component" value="Unassembled WGS sequence"/>
</dbReference>
<evidence type="ECO:0000256" key="1">
    <source>
        <dbReference type="ARBA" id="ARBA00022741"/>
    </source>
</evidence>
<evidence type="ECO:0000256" key="2">
    <source>
        <dbReference type="ARBA" id="ARBA00022801"/>
    </source>
</evidence>
<dbReference type="OrthoDB" id="9787585at2"/>
<feature type="binding site" evidence="5">
    <location>
        <begin position="192"/>
        <end position="199"/>
    </location>
    <ligand>
        <name>ATP</name>
        <dbReference type="ChEBI" id="CHEBI:30616"/>
    </ligand>
</feature>
<dbReference type="InterPro" id="IPR000212">
    <property type="entry name" value="DNA_helicase_UvrD/REP"/>
</dbReference>
<feature type="region of interest" description="Disordered" evidence="6">
    <location>
        <begin position="352"/>
        <end position="371"/>
    </location>
</feature>
<accession>A0A239HYM6</accession>
<keyword evidence="4 5" id="KW-0067">ATP-binding</keyword>
<evidence type="ECO:0000313" key="9">
    <source>
        <dbReference type="Proteomes" id="UP000198373"/>
    </source>
</evidence>
<gene>
    <name evidence="8" type="ORF">SAMN06893096_10987</name>
</gene>
<dbReference type="PANTHER" id="PTHR11070:SF45">
    <property type="entry name" value="DNA 3'-5' HELICASE"/>
    <property type="match status" value="1"/>
</dbReference>
<organism evidence="8 9">
    <name type="scientific">Geodermatophilus pulveris</name>
    <dbReference type="NCBI Taxonomy" id="1564159"/>
    <lineage>
        <taxon>Bacteria</taxon>
        <taxon>Bacillati</taxon>
        <taxon>Actinomycetota</taxon>
        <taxon>Actinomycetes</taxon>
        <taxon>Geodermatophilales</taxon>
        <taxon>Geodermatophilaceae</taxon>
        <taxon>Geodermatophilus</taxon>
    </lineage>
</organism>
<dbReference type="Pfam" id="PF13245">
    <property type="entry name" value="AAA_19"/>
    <property type="match status" value="1"/>
</dbReference>
<keyword evidence="2 5" id="KW-0378">Hydrolase</keyword>
<name>A0A239HYM6_9ACTN</name>
<evidence type="ECO:0000256" key="3">
    <source>
        <dbReference type="ARBA" id="ARBA00022806"/>
    </source>
</evidence>
<dbReference type="Gene3D" id="3.40.50.300">
    <property type="entry name" value="P-loop containing nucleotide triphosphate hydrolases"/>
    <property type="match status" value="2"/>
</dbReference>
<reference evidence="9" key="1">
    <citation type="submission" date="2017-06" db="EMBL/GenBank/DDBJ databases">
        <authorList>
            <person name="Varghese N."/>
            <person name="Submissions S."/>
        </authorList>
    </citation>
    <scope>NUCLEOTIDE SEQUENCE [LARGE SCALE GENOMIC DNA]</scope>
    <source>
        <strain evidence="9">DSM 46839</strain>
    </source>
</reference>
<dbReference type="AlphaFoldDB" id="A0A239HYM6"/>
<evidence type="ECO:0000256" key="5">
    <source>
        <dbReference type="PROSITE-ProRule" id="PRU00560"/>
    </source>
</evidence>
<dbReference type="GO" id="GO:0005829">
    <property type="term" value="C:cytosol"/>
    <property type="evidence" value="ECO:0007669"/>
    <property type="project" value="TreeGrafter"/>
</dbReference>
<dbReference type="InterPro" id="IPR027417">
    <property type="entry name" value="P-loop_NTPase"/>
</dbReference>
<dbReference type="RefSeq" id="WP_089306798.1">
    <property type="nucleotide sequence ID" value="NZ_FZOO01000009.1"/>
</dbReference>
<dbReference type="EMBL" id="FZOO01000009">
    <property type="protein sequence ID" value="SNS85803.1"/>
    <property type="molecule type" value="Genomic_DNA"/>
</dbReference>
<dbReference type="GO" id="GO:0005524">
    <property type="term" value="F:ATP binding"/>
    <property type="evidence" value="ECO:0007669"/>
    <property type="project" value="UniProtKB-UniRule"/>
</dbReference>
<dbReference type="InterPro" id="IPR014016">
    <property type="entry name" value="UvrD-like_ATP-bd"/>
</dbReference>
<evidence type="ECO:0000259" key="7">
    <source>
        <dbReference type="PROSITE" id="PS51198"/>
    </source>
</evidence>
<dbReference type="PROSITE" id="PS51198">
    <property type="entry name" value="UVRD_HELICASE_ATP_BIND"/>
    <property type="match status" value="1"/>
</dbReference>
<feature type="domain" description="UvrD-like helicase ATP-binding" evidence="7">
    <location>
        <begin position="171"/>
        <end position="521"/>
    </location>
</feature>
<evidence type="ECO:0000256" key="6">
    <source>
        <dbReference type="SAM" id="MobiDB-lite"/>
    </source>
</evidence>
<keyword evidence="3 5" id="KW-0347">Helicase</keyword>
<dbReference type="PANTHER" id="PTHR11070">
    <property type="entry name" value="UVRD / RECB / PCRA DNA HELICASE FAMILY MEMBER"/>
    <property type="match status" value="1"/>
</dbReference>
<evidence type="ECO:0000256" key="4">
    <source>
        <dbReference type="ARBA" id="ARBA00022840"/>
    </source>
</evidence>
<keyword evidence="1 5" id="KW-0547">Nucleotide-binding</keyword>
<dbReference type="SUPFAM" id="SSF52540">
    <property type="entry name" value="P-loop containing nucleoside triphosphate hydrolases"/>
    <property type="match status" value="1"/>
</dbReference>
<evidence type="ECO:0000313" key="8">
    <source>
        <dbReference type="EMBL" id="SNS85803.1"/>
    </source>
</evidence>
<dbReference type="GO" id="GO:0043138">
    <property type="term" value="F:3'-5' DNA helicase activity"/>
    <property type="evidence" value="ECO:0007669"/>
    <property type="project" value="TreeGrafter"/>
</dbReference>
<proteinExistence type="predicted"/>
<dbReference type="GO" id="GO:0003677">
    <property type="term" value="F:DNA binding"/>
    <property type="evidence" value="ECO:0007669"/>
    <property type="project" value="InterPro"/>
</dbReference>
<dbReference type="GO" id="GO:0000725">
    <property type="term" value="P:recombinational repair"/>
    <property type="evidence" value="ECO:0007669"/>
    <property type="project" value="TreeGrafter"/>
</dbReference>